<name>A0A9D4M0S9_DREPO</name>
<proteinExistence type="predicted"/>
<reference evidence="1" key="2">
    <citation type="submission" date="2020-11" db="EMBL/GenBank/DDBJ databases">
        <authorList>
            <person name="McCartney M.A."/>
            <person name="Auch B."/>
            <person name="Kono T."/>
            <person name="Mallez S."/>
            <person name="Becker A."/>
            <person name="Gohl D.M."/>
            <person name="Silverstein K.A.T."/>
            <person name="Koren S."/>
            <person name="Bechman K.B."/>
            <person name="Herman A."/>
            <person name="Abrahante J.E."/>
            <person name="Garbe J."/>
        </authorList>
    </citation>
    <scope>NUCLEOTIDE SEQUENCE</scope>
    <source>
        <strain evidence="1">Duluth1</strain>
        <tissue evidence="1">Whole animal</tissue>
    </source>
</reference>
<sequence>MKTGGLGMFQPIYQALNNNLHYPMPLNFPYPYNAHSALGYGAMKPFGIQSLFGGAYPGYLAPPPYQPYDPHQQVVTKSVIYSTLLSEILRRLT</sequence>
<accession>A0A9D4M0S9</accession>
<dbReference type="AlphaFoldDB" id="A0A9D4M0S9"/>
<dbReference type="EMBL" id="JAIWYP010000002">
    <property type="protein sequence ID" value="KAH3867273.1"/>
    <property type="molecule type" value="Genomic_DNA"/>
</dbReference>
<comment type="caution">
    <text evidence="1">The sequence shown here is derived from an EMBL/GenBank/DDBJ whole genome shotgun (WGS) entry which is preliminary data.</text>
</comment>
<gene>
    <name evidence="1" type="ORF">DPMN_030399</name>
</gene>
<protein>
    <submittedName>
        <fullName evidence="1">Uncharacterized protein</fullName>
    </submittedName>
</protein>
<reference evidence="1" key="1">
    <citation type="journal article" date="2019" name="bioRxiv">
        <title>The Genome of the Zebra Mussel, Dreissena polymorpha: A Resource for Invasive Species Research.</title>
        <authorList>
            <person name="McCartney M.A."/>
            <person name="Auch B."/>
            <person name="Kono T."/>
            <person name="Mallez S."/>
            <person name="Zhang Y."/>
            <person name="Obille A."/>
            <person name="Becker A."/>
            <person name="Abrahante J.E."/>
            <person name="Garbe J."/>
            <person name="Badalamenti J.P."/>
            <person name="Herman A."/>
            <person name="Mangelson H."/>
            <person name="Liachko I."/>
            <person name="Sullivan S."/>
            <person name="Sone E.D."/>
            <person name="Koren S."/>
            <person name="Silverstein K.A.T."/>
            <person name="Beckman K.B."/>
            <person name="Gohl D.M."/>
        </authorList>
    </citation>
    <scope>NUCLEOTIDE SEQUENCE</scope>
    <source>
        <strain evidence="1">Duluth1</strain>
        <tissue evidence="1">Whole animal</tissue>
    </source>
</reference>
<evidence type="ECO:0000313" key="1">
    <source>
        <dbReference type="EMBL" id="KAH3867273.1"/>
    </source>
</evidence>
<organism evidence="1 2">
    <name type="scientific">Dreissena polymorpha</name>
    <name type="common">Zebra mussel</name>
    <name type="synonym">Mytilus polymorpha</name>
    <dbReference type="NCBI Taxonomy" id="45954"/>
    <lineage>
        <taxon>Eukaryota</taxon>
        <taxon>Metazoa</taxon>
        <taxon>Spiralia</taxon>
        <taxon>Lophotrochozoa</taxon>
        <taxon>Mollusca</taxon>
        <taxon>Bivalvia</taxon>
        <taxon>Autobranchia</taxon>
        <taxon>Heteroconchia</taxon>
        <taxon>Euheterodonta</taxon>
        <taxon>Imparidentia</taxon>
        <taxon>Neoheterodontei</taxon>
        <taxon>Myida</taxon>
        <taxon>Dreissenoidea</taxon>
        <taxon>Dreissenidae</taxon>
        <taxon>Dreissena</taxon>
    </lineage>
</organism>
<dbReference type="Proteomes" id="UP000828390">
    <property type="component" value="Unassembled WGS sequence"/>
</dbReference>
<evidence type="ECO:0000313" key="2">
    <source>
        <dbReference type="Proteomes" id="UP000828390"/>
    </source>
</evidence>
<keyword evidence="2" id="KW-1185">Reference proteome</keyword>